<keyword evidence="6" id="KW-0378">Hydrolase</keyword>
<dbReference type="Proteomes" id="UP000245207">
    <property type="component" value="Unassembled WGS sequence"/>
</dbReference>
<dbReference type="SUPFAM" id="SSF52540">
    <property type="entry name" value="P-loop containing nucleoside triphosphate hydrolases"/>
    <property type="match status" value="1"/>
</dbReference>
<dbReference type="InterPro" id="IPR014001">
    <property type="entry name" value="Helicase_ATP-bd"/>
</dbReference>
<feature type="domain" description="S1 motif" evidence="14">
    <location>
        <begin position="125"/>
        <end position="195"/>
    </location>
</feature>
<dbReference type="PANTHER" id="PTHR18934">
    <property type="entry name" value="ATP-DEPENDENT RNA HELICASE"/>
    <property type="match status" value="1"/>
</dbReference>
<dbReference type="InterPro" id="IPR007502">
    <property type="entry name" value="Helicase-assoc_dom"/>
</dbReference>
<comment type="subcellular location">
    <subcellularLocation>
        <location evidence="1">Nucleus</location>
    </subcellularLocation>
</comment>
<dbReference type="STRING" id="35608.A0A2U1P659"/>
<name>A0A2U1P659_ARTAN</name>
<dbReference type="GO" id="GO:0016787">
    <property type="term" value="F:hydrolase activity"/>
    <property type="evidence" value="ECO:0007669"/>
    <property type="project" value="UniProtKB-KW"/>
</dbReference>
<dbReference type="EC" id="3.6.4.13" evidence="2"/>
<dbReference type="Pfam" id="PF04408">
    <property type="entry name" value="WHD_HA2"/>
    <property type="match status" value="1"/>
</dbReference>
<dbReference type="InterPro" id="IPR001650">
    <property type="entry name" value="Helicase_C-like"/>
</dbReference>
<proteinExistence type="inferred from homology"/>
<dbReference type="GO" id="GO:0071013">
    <property type="term" value="C:catalytic step 2 spliceosome"/>
    <property type="evidence" value="ECO:0007669"/>
    <property type="project" value="TreeGrafter"/>
</dbReference>
<evidence type="ECO:0000313" key="17">
    <source>
        <dbReference type="EMBL" id="PWA81254.1"/>
    </source>
</evidence>
<evidence type="ECO:0000259" key="15">
    <source>
        <dbReference type="PROSITE" id="PS51192"/>
    </source>
</evidence>
<feature type="domain" description="Helicase C-terminal" evidence="16">
    <location>
        <begin position="613"/>
        <end position="787"/>
    </location>
</feature>
<dbReference type="OrthoDB" id="10253254at2759"/>
<evidence type="ECO:0000256" key="9">
    <source>
        <dbReference type="ARBA" id="ARBA00023187"/>
    </source>
</evidence>
<keyword evidence="3" id="KW-0507">mRNA processing</keyword>
<feature type="domain" description="Helicase ATP-binding" evidence="15">
    <location>
        <begin position="440"/>
        <end position="603"/>
    </location>
</feature>
<dbReference type="Pfam" id="PF21010">
    <property type="entry name" value="HA2_C"/>
    <property type="match status" value="1"/>
</dbReference>
<evidence type="ECO:0000256" key="7">
    <source>
        <dbReference type="ARBA" id="ARBA00022806"/>
    </source>
</evidence>
<keyword evidence="18" id="KW-1185">Reference proteome</keyword>
<dbReference type="Pfam" id="PF00270">
    <property type="entry name" value="DEAD"/>
    <property type="match status" value="1"/>
</dbReference>
<evidence type="ECO:0000256" key="2">
    <source>
        <dbReference type="ARBA" id="ARBA00012552"/>
    </source>
</evidence>
<keyword evidence="10" id="KW-0539">Nucleus</keyword>
<evidence type="ECO:0000256" key="3">
    <source>
        <dbReference type="ARBA" id="ARBA00022664"/>
    </source>
</evidence>
<comment type="caution">
    <text evidence="17">The sequence shown here is derived from an EMBL/GenBank/DDBJ whole genome shotgun (WGS) entry which is preliminary data.</text>
</comment>
<dbReference type="SMART" id="SM00847">
    <property type="entry name" value="HA2"/>
    <property type="match status" value="1"/>
</dbReference>
<evidence type="ECO:0000259" key="16">
    <source>
        <dbReference type="PROSITE" id="PS51194"/>
    </source>
</evidence>
<evidence type="ECO:0000259" key="14">
    <source>
        <dbReference type="PROSITE" id="PS50126"/>
    </source>
</evidence>
<dbReference type="Gene3D" id="2.40.50.140">
    <property type="entry name" value="Nucleic acid-binding proteins"/>
    <property type="match status" value="1"/>
</dbReference>
<dbReference type="InterPro" id="IPR011709">
    <property type="entry name" value="DEAD-box_helicase_OB_fold"/>
</dbReference>
<keyword evidence="5" id="KW-0547">Nucleotide-binding</keyword>
<dbReference type="SMART" id="SM00487">
    <property type="entry name" value="DEXDc"/>
    <property type="match status" value="1"/>
</dbReference>
<keyword evidence="7 17" id="KW-0347">Helicase</keyword>
<dbReference type="Pfam" id="PF07717">
    <property type="entry name" value="OB_NTP_bind"/>
    <property type="match status" value="1"/>
</dbReference>
<comment type="similarity">
    <text evidence="12">Belongs to the DEAD box helicase family. DEAH subfamily. PRP2 sub-subfamily.</text>
</comment>
<dbReference type="InterPro" id="IPR049621">
    <property type="entry name" value="S1_DHX8_helicase"/>
</dbReference>
<comment type="catalytic activity">
    <reaction evidence="11">
        <text>ATP + H2O = ADP + phosphate + H(+)</text>
        <dbReference type="Rhea" id="RHEA:13065"/>
        <dbReference type="ChEBI" id="CHEBI:15377"/>
        <dbReference type="ChEBI" id="CHEBI:15378"/>
        <dbReference type="ChEBI" id="CHEBI:30616"/>
        <dbReference type="ChEBI" id="CHEBI:43474"/>
        <dbReference type="ChEBI" id="CHEBI:456216"/>
        <dbReference type="EC" id="3.6.4.13"/>
    </reaction>
</comment>
<dbReference type="AlphaFoldDB" id="A0A2U1P659"/>
<evidence type="ECO:0000256" key="4">
    <source>
        <dbReference type="ARBA" id="ARBA00022728"/>
    </source>
</evidence>
<dbReference type="CDD" id="cd05684">
    <property type="entry name" value="S1_DHX8_helicase"/>
    <property type="match status" value="1"/>
</dbReference>
<dbReference type="SUPFAM" id="SSF50249">
    <property type="entry name" value="Nucleic acid-binding proteins"/>
    <property type="match status" value="1"/>
</dbReference>
<dbReference type="Gene3D" id="3.40.50.300">
    <property type="entry name" value="P-loop containing nucleotide triphosphate hydrolases"/>
    <property type="match status" value="2"/>
</dbReference>
<dbReference type="PANTHER" id="PTHR18934:SF85">
    <property type="entry name" value="ATP-DEPENDENT RNA HELICASE DHX8"/>
    <property type="match status" value="1"/>
</dbReference>
<dbReference type="GO" id="GO:0003724">
    <property type="term" value="F:RNA helicase activity"/>
    <property type="evidence" value="ECO:0007669"/>
    <property type="project" value="UniProtKB-EC"/>
</dbReference>
<keyword evidence="4" id="KW-0747">Spliceosome</keyword>
<dbReference type="FunFam" id="2.40.50.140:FF:000061">
    <property type="entry name" value="ATP-dependent RNA helicase DHX8"/>
    <property type="match status" value="1"/>
</dbReference>
<evidence type="ECO:0000256" key="11">
    <source>
        <dbReference type="ARBA" id="ARBA00047984"/>
    </source>
</evidence>
<dbReference type="PROSITE" id="PS51192">
    <property type="entry name" value="HELICASE_ATP_BIND_1"/>
    <property type="match status" value="1"/>
</dbReference>
<dbReference type="InterPro" id="IPR002464">
    <property type="entry name" value="DNA/RNA_helicase_DEAH_CS"/>
</dbReference>
<dbReference type="InterPro" id="IPR027417">
    <property type="entry name" value="P-loop_NTPase"/>
</dbReference>
<dbReference type="InterPro" id="IPR012340">
    <property type="entry name" value="NA-bd_OB-fold"/>
</dbReference>
<dbReference type="PROSITE" id="PS50126">
    <property type="entry name" value="S1"/>
    <property type="match status" value="1"/>
</dbReference>
<dbReference type="CDD" id="cd18791">
    <property type="entry name" value="SF2_C_RHA"/>
    <property type="match status" value="1"/>
</dbReference>
<dbReference type="InterPro" id="IPR003029">
    <property type="entry name" value="S1_domain"/>
</dbReference>
<evidence type="ECO:0000256" key="1">
    <source>
        <dbReference type="ARBA" id="ARBA00004123"/>
    </source>
</evidence>
<reference evidence="17 18" key="1">
    <citation type="journal article" date="2018" name="Mol. Plant">
        <title>The genome of Artemisia annua provides insight into the evolution of Asteraceae family and artemisinin biosynthesis.</title>
        <authorList>
            <person name="Shen Q."/>
            <person name="Zhang L."/>
            <person name="Liao Z."/>
            <person name="Wang S."/>
            <person name="Yan T."/>
            <person name="Shi P."/>
            <person name="Liu M."/>
            <person name="Fu X."/>
            <person name="Pan Q."/>
            <person name="Wang Y."/>
            <person name="Lv Z."/>
            <person name="Lu X."/>
            <person name="Zhang F."/>
            <person name="Jiang W."/>
            <person name="Ma Y."/>
            <person name="Chen M."/>
            <person name="Hao X."/>
            <person name="Li L."/>
            <person name="Tang Y."/>
            <person name="Lv G."/>
            <person name="Zhou Y."/>
            <person name="Sun X."/>
            <person name="Brodelius P.E."/>
            <person name="Rose J.K.C."/>
            <person name="Tang K."/>
        </authorList>
    </citation>
    <scope>NUCLEOTIDE SEQUENCE [LARGE SCALE GENOMIC DNA]</scope>
    <source>
        <strain evidence="18">cv. Huhao1</strain>
        <tissue evidence="17">Leaf</tissue>
    </source>
</reference>
<accession>A0A2U1P659</accession>
<protein>
    <recommendedName>
        <fullName evidence="2">RNA helicase</fullName>
        <ecNumber evidence="2">3.6.4.13</ecNumber>
    </recommendedName>
    <alternativeName>
        <fullName evidence="13">DEAH RNA helicase homolog PRP2</fullName>
    </alternativeName>
</protein>
<sequence>MTSELKDDCLKELKYYSLISKVCVELESHGFPFKKVLAEFIVYLARQCDNLEDFKLKLKQNNDKDMPADLVRTLFTIIHAILPPKRKLKSEKTSCSINANESQPSCSTRHDHMEGRRRLDRVELYKVYRGRVTRVMGEGCFVQLLDFEGVEGIVHVSQMATRGEFVNAKKVVRCDQEVFVKVISILGEKICLSMSDVDQNTGRDLLPLKNSGDDESLRTNPLSVRSNNARSIKRIVPSGIRITDDEDVGVSSCTQLKRMSSPERWEANQVKASGVLSVNEYSMYDDETEEEILYLEEGAEKDVEIELNEDEPAFLKEKTKYSMDMSPIKISKNPEGSLSRAAALQAALSKERKEIEGQRQRTMIDSIPKDLNRPWEDPMPEAGQRHLAQQIRGVRLSAHDMPQRKKYDFGKALTFGQRSKLSLLEQRQNLPIYKLKKELVQAVDDYQVLLVIGETGSGKTTQVTQYLAEAGYTTRGKIACTQPRRVAAMSVANRVAEEFGCRLGEEVGYAIRFEDCTGPETVIKYMTDGMLLREILIDENLSQYSVIMLDEAHERSVNTDVLFGLLKQLIKRRSDLRLIVTSATLDAEKFSDYFFSCPIFSIPGRTFPVAIYYAKQNIHINEPEGDILVFLTGQEEIDYACQCLDEKMKRLGKSVPQLIVLPVYSALPSEMQSEIFKPTPPGKRKVVVATNIAEASLTIDGIFYVIDPGFGKQNVYNPKLGLESLVVTPISQASAKQRAGRAGRTGPGKCYRLYTDFAYNYEMSPASIPEIQRINLGVTTLTLKAMEINDLFAFKFMDPPSPQALISSMQQLYSLGALDEEGILTKLGQKMAEFPLEPPLSKMLLASIDLGCSDEILMIIAMTQTGNIFYRPRERQAKADEKKAKFFEPEGDQLTLLAVYKAWKENNFSAQWCYENFVQVRSLKRAQDVRKQLLSLMDRYKLDVVSAGNNYTKIRKAITAGFFFHAARKDPQGGYRTIVDNQPVYIHPASALFQRQPDWVIYHELVMTTKEYIREVTVIDPKWLVELAPRFFKLSDPRKWSKRKRQERIEPLYDRYNEPNSWRLSKRRG</sequence>
<dbReference type="SMART" id="SM00490">
    <property type="entry name" value="HELICc"/>
    <property type="match status" value="1"/>
</dbReference>
<evidence type="ECO:0000256" key="13">
    <source>
        <dbReference type="ARBA" id="ARBA00077342"/>
    </source>
</evidence>
<dbReference type="GO" id="GO:0005524">
    <property type="term" value="F:ATP binding"/>
    <property type="evidence" value="ECO:0007669"/>
    <property type="project" value="UniProtKB-KW"/>
</dbReference>
<gene>
    <name evidence="17" type="ORF">CTI12_AA086230</name>
</gene>
<dbReference type="EMBL" id="PKPP01001613">
    <property type="protein sequence ID" value="PWA81254.1"/>
    <property type="molecule type" value="Genomic_DNA"/>
</dbReference>
<dbReference type="GO" id="GO:0000390">
    <property type="term" value="P:spliceosomal complex disassembly"/>
    <property type="evidence" value="ECO:0007669"/>
    <property type="project" value="TreeGrafter"/>
</dbReference>
<evidence type="ECO:0000313" key="18">
    <source>
        <dbReference type="Proteomes" id="UP000245207"/>
    </source>
</evidence>
<dbReference type="FunFam" id="3.40.50.300:FF:000007">
    <property type="entry name" value="Pre-mRNA-splicing factor ATP-dependent RNA helicase"/>
    <property type="match status" value="1"/>
</dbReference>
<dbReference type="Pfam" id="PF00575">
    <property type="entry name" value="S1"/>
    <property type="match status" value="1"/>
</dbReference>
<evidence type="ECO:0000256" key="12">
    <source>
        <dbReference type="ARBA" id="ARBA00061257"/>
    </source>
</evidence>
<evidence type="ECO:0000256" key="10">
    <source>
        <dbReference type="ARBA" id="ARBA00023242"/>
    </source>
</evidence>
<dbReference type="InterPro" id="IPR011545">
    <property type="entry name" value="DEAD/DEAH_box_helicase_dom"/>
</dbReference>
<dbReference type="Pfam" id="PF00271">
    <property type="entry name" value="Helicase_C"/>
    <property type="match status" value="1"/>
</dbReference>
<dbReference type="FunFam" id="3.40.50.300:FF:000191">
    <property type="entry name" value="Pre-mRNA-splicing factor ATP-dependent RNA helicase"/>
    <property type="match status" value="1"/>
</dbReference>
<keyword evidence="9" id="KW-0508">mRNA splicing</keyword>
<evidence type="ECO:0000256" key="5">
    <source>
        <dbReference type="ARBA" id="ARBA00022741"/>
    </source>
</evidence>
<organism evidence="17 18">
    <name type="scientific">Artemisia annua</name>
    <name type="common">Sweet wormwood</name>
    <dbReference type="NCBI Taxonomy" id="35608"/>
    <lineage>
        <taxon>Eukaryota</taxon>
        <taxon>Viridiplantae</taxon>
        <taxon>Streptophyta</taxon>
        <taxon>Embryophyta</taxon>
        <taxon>Tracheophyta</taxon>
        <taxon>Spermatophyta</taxon>
        <taxon>Magnoliopsida</taxon>
        <taxon>eudicotyledons</taxon>
        <taxon>Gunneridae</taxon>
        <taxon>Pentapetalae</taxon>
        <taxon>asterids</taxon>
        <taxon>campanulids</taxon>
        <taxon>Asterales</taxon>
        <taxon>Asteraceae</taxon>
        <taxon>Asteroideae</taxon>
        <taxon>Anthemideae</taxon>
        <taxon>Artemisiinae</taxon>
        <taxon>Artemisia</taxon>
    </lineage>
</organism>
<evidence type="ECO:0000256" key="6">
    <source>
        <dbReference type="ARBA" id="ARBA00022801"/>
    </source>
</evidence>
<dbReference type="Gene3D" id="1.20.120.1080">
    <property type="match status" value="1"/>
</dbReference>
<dbReference type="PROSITE" id="PS51194">
    <property type="entry name" value="HELICASE_CTER"/>
    <property type="match status" value="1"/>
</dbReference>
<keyword evidence="8" id="KW-0067">ATP-binding</keyword>
<evidence type="ECO:0000256" key="8">
    <source>
        <dbReference type="ARBA" id="ARBA00022840"/>
    </source>
</evidence>
<dbReference type="GO" id="GO:0003723">
    <property type="term" value="F:RNA binding"/>
    <property type="evidence" value="ECO:0007669"/>
    <property type="project" value="TreeGrafter"/>
</dbReference>
<dbReference type="InterPro" id="IPR048333">
    <property type="entry name" value="HA2_WH"/>
</dbReference>
<dbReference type="FunFam" id="1.20.120.1080:FF:000001">
    <property type="entry name" value="Pre-mRNA-splicing factor ATP-dependent RNA helicase"/>
    <property type="match status" value="1"/>
</dbReference>
<dbReference type="SMART" id="SM00316">
    <property type="entry name" value="S1"/>
    <property type="match status" value="1"/>
</dbReference>
<dbReference type="PROSITE" id="PS00690">
    <property type="entry name" value="DEAH_ATP_HELICASE"/>
    <property type="match status" value="1"/>
</dbReference>